<accession>L0HEE8</accession>
<dbReference type="Gene3D" id="3.40.1260.10">
    <property type="entry name" value="DsrEFH-like"/>
    <property type="match status" value="2"/>
</dbReference>
<dbReference type="STRING" id="593750.Metfor_0612"/>
<dbReference type="InParanoid" id="L0HEE8"/>
<evidence type="ECO:0000313" key="1">
    <source>
        <dbReference type="EMBL" id="AGB01673.1"/>
    </source>
</evidence>
<dbReference type="RefSeq" id="WP_015284637.1">
    <property type="nucleotide sequence ID" value="NC_019943.1"/>
</dbReference>
<dbReference type="InterPro" id="IPR027396">
    <property type="entry name" value="DsrEFH-like"/>
</dbReference>
<dbReference type="eggNOG" id="arCOG02069">
    <property type="taxonomic scope" value="Archaea"/>
</dbReference>
<proteinExistence type="predicted"/>
<dbReference type="EMBL" id="CP003167">
    <property type="protein sequence ID" value="AGB01673.1"/>
    <property type="molecule type" value="Genomic_DNA"/>
</dbReference>
<dbReference type="GeneID" id="14309285"/>
<dbReference type="InterPro" id="IPR003787">
    <property type="entry name" value="Sulphur_relay_DsrE/F-like"/>
</dbReference>
<dbReference type="PANTHER" id="PTHR34874">
    <property type="entry name" value="PROTEIN YCHN"/>
    <property type="match status" value="1"/>
</dbReference>
<sequence>MTTHFFLLSGSLSVERLSWIEECLKFFFVQLYPESLMHRAPAESPVVTFLLTGDALYSLEDAETVQIWSVILSLTAVRIICDRQELDLRGIPVGRLKMKYPDQVIDTNSLAVDNHPSFWKDVLGLVRQNRPPLPDGIGWFQSESPYMHLSAVYGLRCLNAGIEARLSPELYAYLDGVHMGHTAQSPADSENVGRGLEEIHERAAKQNLSSLFLACNRYATARGYSTWDDGKGSVVSTCAIKPFHIRDLNAIIDRFERPHIILSANAGSVNFPKKGMAVSFDRAEKSSTAPPVTILITTSPYSTGMAFGAVSLAVACAHQGVLTRVVFLEDGVYSVAGTHRTPAETPLFTIQDIINAVAGSENLHFFVLVQSLQKRGLVKNKDLNAVLDIGFPGLGKILFYPPGNVHAEHQRVLLF</sequence>
<reference evidence="1 2" key="2">
    <citation type="journal article" date="2014" name="Genome Announc.">
        <title>Complete Genome Sequence of Methanoregula formicica SMSPT, a Mesophilic Hydrogenotrophic Methanogen Isolated from a Methanogenic Upflow Anaerobic Sludge Blanket Reactor.</title>
        <authorList>
            <person name="Yamamoto K."/>
            <person name="Tamaki H."/>
            <person name="Cadillo-Quiroz H."/>
            <person name="Imachi H."/>
            <person name="Kyrpides N."/>
            <person name="Woyke T."/>
            <person name="Goodwin L."/>
            <person name="Zinder S.H."/>
            <person name="Kamagata Y."/>
            <person name="Liu W.T."/>
        </authorList>
    </citation>
    <scope>NUCLEOTIDE SEQUENCE [LARGE SCALE GENOMIC DNA]</scope>
    <source>
        <strain evidence="2">DSM 22288 / NBRC 105244 / SMSP</strain>
    </source>
</reference>
<name>L0HEE8_METFS</name>
<evidence type="ECO:0000313" key="2">
    <source>
        <dbReference type="Proteomes" id="UP000010824"/>
    </source>
</evidence>
<dbReference type="PANTHER" id="PTHR34874:SF1">
    <property type="entry name" value="PROTEIN YCHN"/>
    <property type="match status" value="1"/>
</dbReference>
<dbReference type="Pfam" id="PF02635">
    <property type="entry name" value="DsrE"/>
    <property type="match status" value="1"/>
</dbReference>
<reference evidence="2" key="1">
    <citation type="submission" date="2011-12" db="EMBL/GenBank/DDBJ databases">
        <title>Complete sequence of Methanoregula formicicum SMSP.</title>
        <authorList>
            <person name="Lucas S."/>
            <person name="Han J."/>
            <person name="Lapidus A."/>
            <person name="Cheng J.-F."/>
            <person name="Goodwin L."/>
            <person name="Pitluck S."/>
            <person name="Peters L."/>
            <person name="Ovchinnikova G."/>
            <person name="Teshima H."/>
            <person name="Detter J.C."/>
            <person name="Han C."/>
            <person name="Tapia R."/>
            <person name="Land M."/>
            <person name="Hauser L."/>
            <person name="Kyrpides N."/>
            <person name="Ivanova N."/>
            <person name="Pagani I."/>
            <person name="Imachi H."/>
            <person name="Tamaki H."/>
            <person name="Sekiguchi Y."/>
            <person name="Kamagata Y."/>
            <person name="Cadillo-Quiroz H."/>
            <person name="Zinder S."/>
            <person name="Liu W.-T."/>
            <person name="Woyke T."/>
        </authorList>
    </citation>
    <scope>NUCLEOTIDE SEQUENCE [LARGE SCALE GENOMIC DNA]</scope>
    <source>
        <strain evidence="2">DSM 22288 / NBRC 105244 / SMSP</strain>
    </source>
</reference>
<dbReference type="Proteomes" id="UP000010824">
    <property type="component" value="Chromosome"/>
</dbReference>
<dbReference type="SUPFAM" id="SSF75169">
    <property type="entry name" value="DsrEFH-like"/>
    <property type="match status" value="1"/>
</dbReference>
<gene>
    <name evidence="1" type="ordered locus">Metfor_0612</name>
</gene>
<keyword evidence="2" id="KW-1185">Reference proteome</keyword>
<dbReference type="AlphaFoldDB" id="L0HEE8"/>
<dbReference type="GO" id="GO:0005829">
    <property type="term" value="C:cytosol"/>
    <property type="evidence" value="ECO:0007669"/>
    <property type="project" value="TreeGrafter"/>
</dbReference>
<organism evidence="1 2">
    <name type="scientific">Methanoregula formicica (strain DSM 22288 / NBRC 105244 / SMSP)</name>
    <dbReference type="NCBI Taxonomy" id="593750"/>
    <lineage>
        <taxon>Archaea</taxon>
        <taxon>Methanobacteriati</taxon>
        <taxon>Methanobacteriota</taxon>
        <taxon>Stenosarchaea group</taxon>
        <taxon>Methanomicrobia</taxon>
        <taxon>Methanomicrobiales</taxon>
        <taxon>Methanoregulaceae</taxon>
        <taxon>Methanoregula</taxon>
    </lineage>
</organism>
<dbReference type="KEGG" id="mfo:Metfor_0612"/>
<protein>
    <submittedName>
        <fullName evidence="1">Uncharacterized protein involved in the oxidation of intracellular sulfur</fullName>
    </submittedName>
</protein>
<dbReference type="HOGENOM" id="CLU_670152_0_0_2"/>
<dbReference type="OrthoDB" id="216309at2157"/>
<dbReference type="eggNOG" id="arCOG02068">
    <property type="taxonomic scope" value="Archaea"/>
</dbReference>